<evidence type="ECO:0000256" key="1">
    <source>
        <dbReference type="SAM" id="MobiDB-lite"/>
    </source>
</evidence>
<feature type="transmembrane region" description="Helical" evidence="2">
    <location>
        <begin position="49"/>
        <end position="70"/>
    </location>
</feature>
<dbReference type="OrthoDB" id="574339at2"/>
<evidence type="ECO:0000313" key="3">
    <source>
        <dbReference type="EMBL" id="APB32938.1"/>
    </source>
</evidence>
<sequence length="101" mass="11110">MARKGTWLVLHVRQLQVRNLVLAVVNGTITLIVLLIAPLGLAAVLTNTLMVTGATWLTATVMDGVCFWLMPNSSIISPGQQPMTSDIERVSESLRQRDPWL</sequence>
<dbReference type="AlphaFoldDB" id="A0A1J0AAI4"/>
<feature type="transmembrane region" description="Helical" evidence="2">
    <location>
        <begin position="20"/>
        <end position="43"/>
    </location>
</feature>
<keyword evidence="2" id="KW-1133">Transmembrane helix</keyword>
<gene>
    <name evidence="3" type="ORF">GlitD10_0624</name>
</gene>
<dbReference type="STRING" id="1188229.GlitD10_0624"/>
<protein>
    <submittedName>
        <fullName evidence="3">Uncharacterized protein</fullName>
    </submittedName>
</protein>
<feature type="region of interest" description="Disordered" evidence="1">
    <location>
        <begin position="78"/>
        <end position="101"/>
    </location>
</feature>
<evidence type="ECO:0000313" key="4">
    <source>
        <dbReference type="Proteomes" id="UP000180235"/>
    </source>
</evidence>
<dbReference type="NCBIfam" id="NF040558">
    <property type="entry name" value="CAS_Csx18"/>
    <property type="match status" value="1"/>
</dbReference>
<name>A0A1J0AAI4_9CYAN</name>
<evidence type="ECO:0000256" key="2">
    <source>
        <dbReference type="SAM" id="Phobius"/>
    </source>
</evidence>
<dbReference type="Proteomes" id="UP000180235">
    <property type="component" value="Chromosome"/>
</dbReference>
<reference evidence="3 4" key="1">
    <citation type="submission" date="2016-10" db="EMBL/GenBank/DDBJ databases">
        <title>Description of Gloeomargarita lithophora gen. nov., sp. nov., a thylakoid-bearing basal-branching cyanobacterium with intracellular carbonates, and proposal for Gloeomargaritales ord. nov.</title>
        <authorList>
            <person name="Moreira D."/>
            <person name="Tavera R."/>
            <person name="Benzerara K."/>
            <person name="Skouri-Panet F."/>
            <person name="Couradeau E."/>
            <person name="Gerard E."/>
            <person name="Loussert C."/>
            <person name="Novelo E."/>
            <person name="Zivanovic Y."/>
            <person name="Lopez-Garcia P."/>
        </authorList>
    </citation>
    <scope>NUCLEOTIDE SEQUENCE [LARGE SCALE GENOMIC DNA]</scope>
    <source>
        <strain evidence="3 4">D10</strain>
    </source>
</reference>
<dbReference type="RefSeq" id="WP_099092460.1">
    <property type="nucleotide sequence ID" value="NZ_CP017675.1"/>
</dbReference>
<dbReference type="EMBL" id="CP017675">
    <property type="protein sequence ID" value="APB32938.1"/>
    <property type="molecule type" value="Genomic_DNA"/>
</dbReference>
<keyword evidence="4" id="KW-1185">Reference proteome</keyword>
<feature type="compositionally biased region" description="Basic and acidic residues" evidence="1">
    <location>
        <begin position="86"/>
        <end position="101"/>
    </location>
</feature>
<keyword evidence="2" id="KW-0472">Membrane</keyword>
<proteinExistence type="predicted"/>
<dbReference type="KEGG" id="glt:GlitD10_0624"/>
<keyword evidence="2" id="KW-0812">Transmembrane</keyword>
<accession>A0A1J0AAI4</accession>
<organism evidence="3 4">
    <name type="scientific">Gloeomargarita lithophora Alchichica-D10</name>
    <dbReference type="NCBI Taxonomy" id="1188229"/>
    <lineage>
        <taxon>Bacteria</taxon>
        <taxon>Bacillati</taxon>
        <taxon>Cyanobacteriota</taxon>
        <taxon>Cyanophyceae</taxon>
        <taxon>Gloeomargaritales</taxon>
        <taxon>Gloeomargaritaceae</taxon>
        <taxon>Gloeomargarita</taxon>
    </lineage>
</organism>